<dbReference type="EMBL" id="JBJKFK010001182">
    <property type="protein sequence ID" value="KAL3313822.1"/>
    <property type="molecule type" value="Genomic_DNA"/>
</dbReference>
<evidence type="ECO:0000313" key="2">
    <source>
        <dbReference type="EMBL" id="KAL3313822.1"/>
    </source>
</evidence>
<proteinExistence type="predicted"/>
<comment type="caution">
    <text evidence="2">The sequence shown here is derived from an EMBL/GenBank/DDBJ whole genome shotgun (WGS) entry which is preliminary data.</text>
</comment>
<feature type="compositionally biased region" description="Basic residues" evidence="1">
    <location>
        <begin position="91"/>
        <end position="112"/>
    </location>
</feature>
<evidence type="ECO:0000256" key="1">
    <source>
        <dbReference type="SAM" id="MobiDB-lite"/>
    </source>
</evidence>
<reference evidence="2 3" key="1">
    <citation type="submission" date="2024-11" db="EMBL/GenBank/DDBJ databases">
        <title>Adaptive evolution of stress response genes in parasites aligns with host niche diversity.</title>
        <authorList>
            <person name="Hahn C."/>
            <person name="Resl P."/>
        </authorList>
    </citation>
    <scope>NUCLEOTIDE SEQUENCE [LARGE SCALE GENOMIC DNA]</scope>
    <source>
        <strain evidence="2">EGGRZ-B1_66</strain>
        <tissue evidence="2">Body</tissue>
    </source>
</reference>
<dbReference type="Proteomes" id="UP001626550">
    <property type="component" value="Unassembled WGS sequence"/>
</dbReference>
<protein>
    <submittedName>
        <fullName evidence="2">Uncharacterized protein</fullName>
    </submittedName>
</protein>
<dbReference type="AlphaFoldDB" id="A0ABD2Q3N4"/>
<accession>A0ABD2Q3N4</accession>
<gene>
    <name evidence="2" type="ORF">Ciccas_007575</name>
</gene>
<organism evidence="2 3">
    <name type="scientific">Cichlidogyrus casuarinus</name>
    <dbReference type="NCBI Taxonomy" id="1844966"/>
    <lineage>
        <taxon>Eukaryota</taxon>
        <taxon>Metazoa</taxon>
        <taxon>Spiralia</taxon>
        <taxon>Lophotrochozoa</taxon>
        <taxon>Platyhelminthes</taxon>
        <taxon>Monogenea</taxon>
        <taxon>Monopisthocotylea</taxon>
        <taxon>Dactylogyridea</taxon>
        <taxon>Ancyrocephalidae</taxon>
        <taxon>Cichlidogyrus</taxon>
    </lineage>
</organism>
<evidence type="ECO:0000313" key="3">
    <source>
        <dbReference type="Proteomes" id="UP001626550"/>
    </source>
</evidence>
<sequence length="262" mass="29018">MLDVYNSRLRKRDQMHRVAYKHNLLPRMLCCLLEQEISGVKNDSAASTTSELADSGVGTTTSSIETSSVSSCKSITPIRPHNPEVVDTSTKKRRRGHAQTKHWTRSSRRRHSNSNSAPKIPKLDSLLSNDGFNVLTINDKLKPFLRFLSTEQSEQLFKQLTREQTLRTEIACLSKQRGTTTTCKVLGPGSPFHGSNCESESTLPMEYDCLNMPALIGDADHSTRSGSPPILYGVCVKLSDANTISDDSNRTTPLYEASTRAT</sequence>
<keyword evidence="3" id="KW-1185">Reference proteome</keyword>
<feature type="compositionally biased region" description="Low complexity" evidence="1">
    <location>
        <begin position="55"/>
        <end position="76"/>
    </location>
</feature>
<feature type="region of interest" description="Disordered" evidence="1">
    <location>
        <begin position="43"/>
        <end position="123"/>
    </location>
</feature>
<name>A0ABD2Q3N4_9PLAT</name>